<reference evidence="1" key="1">
    <citation type="submission" date="2022-12" db="EMBL/GenBank/DDBJ databases">
        <title>Reclassification of two methanogenic archaea species isolated from the Kolyma lowland permafrost.</title>
        <authorList>
            <person name="Trubitsyn V.E."/>
            <person name="Rivkina E.M."/>
            <person name="Shcherbakova V.A."/>
        </authorList>
    </citation>
    <scope>NUCLEOTIDE SEQUENCE</scope>
    <source>
        <strain evidence="1">M2</strain>
        <strain evidence="2">MK4</strain>
    </source>
</reference>
<dbReference type="EMBL" id="JAPVER010000018">
    <property type="protein sequence ID" value="MCZ3364431.1"/>
    <property type="molecule type" value="Genomic_DNA"/>
</dbReference>
<comment type="caution">
    <text evidence="1">The sequence shown here is derived from an EMBL/GenBank/DDBJ whole genome shotgun (WGS) entry which is preliminary data.</text>
</comment>
<name>A0A9E4ZUM9_9EURY</name>
<protein>
    <submittedName>
        <fullName evidence="1">Uncharacterized protein</fullName>
    </submittedName>
</protein>
<evidence type="ECO:0000313" key="2">
    <source>
        <dbReference type="EMBL" id="MCZ3372182.1"/>
    </source>
</evidence>
<sequence>MKKAVFTLILILTIIFTINTLLSVDFSSNNSFNTSKEVKVNAQVTSEDQEINKSFHKIASLKYNVKKCNCEHKSHAFADVLVKKGAKNIYLITIEHEPREYSHIVVSWEGKVYDATITPPVYRMDEKEYLDKIRKYGFTGLRVKAPYSGNKG</sequence>
<dbReference type="EMBL" id="JAPVES010000030">
    <property type="protein sequence ID" value="MCZ3372182.1"/>
    <property type="molecule type" value="Genomic_DNA"/>
</dbReference>
<evidence type="ECO:0000313" key="1">
    <source>
        <dbReference type="EMBL" id="MCZ3364431.1"/>
    </source>
</evidence>
<dbReference type="Proteomes" id="UP001074446">
    <property type="component" value="Unassembled WGS sequence"/>
</dbReference>
<accession>A0A9E4ZUM9</accession>
<gene>
    <name evidence="2" type="ORF">O3H35_06010</name>
    <name evidence="1" type="ORF">O3H54_00910</name>
</gene>
<evidence type="ECO:0000313" key="3">
    <source>
        <dbReference type="Proteomes" id="UP001068021"/>
    </source>
</evidence>
<keyword evidence="3" id="KW-1185">Reference proteome</keyword>
<dbReference type="Proteomes" id="UP001068021">
    <property type="component" value="Unassembled WGS sequence"/>
</dbReference>
<dbReference type="AlphaFoldDB" id="A0A9E4ZUM9"/>
<proteinExistence type="predicted"/>
<dbReference type="RefSeq" id="WP_048081227.1">
    <property type="nucleotide sequence ID" value="NZ_JAPVER010000018.1"/>
</dbReference>
<organism evidence="1 3">
    <name type="scientific">Methanobacterium veterum</name>
    <dbReference type="NCBI Taxonomy" id="408577"/>
    <lineage>
        <taxon>Archaea</taxon>
        <taxon>Methanobacteriati</taxon>
        <taxon>Methanobacteriota</taxon>
        <taxon>Methanomada group</taxon>
        <taxon>Methanobacteria</taxon>
        <taxon>Methanobacteriales</taxon>
        <taxon>Methanobacteriaceae</taxon>
        <taxon>Methanobacterium</taxon>
    </lineage>
</organism>